<evidence type="ECO:0000256" key="15">
    <source>
        <dbReference type="PIRSR" id="PIRSR600829-1"/>
    </source>
</evidence>
<keyword evidence="3" id="KW-1003">Cell membrane</keyword>
<evidence type="ECO:0000256" key="11">
    <source>
        <dbReference type="ARBA" id="ARBA00023098"/>
    </source>
</evidence>
<keyword evidence="9 17" id="KW-0067">ATP-binding</keyword>
<feature type="binding site" evidence="16">
    <location>
        <position position="70"/>
    </location>
    <ligand>
        <name>substrate</name>
    </ligand>
</feature>
<dbReference type="Proteomes" id="UP000250831">
    <property type="component" value="Unassembled WGS sequence"/>
</dbReference>
<dbReference type="InterPro" id="IPR033717">
    <property type="entry name" value="UDPK"/>
</dbReference>
<dbReference type="OrthoDB" id="1493837at2"/>
<dbReference type="RefSeq" id="WP_108633257.1">
    <property type="nucleotide sequence ID" value="NZ_QCXX01000002.1"/>
</dbReference>
<evidence type="ECO:0000256" key="4">
    <source>
        <dbReference type="ARBA" id="ARBA00022516"/>
    </source>
</evidence>
<evidence type="ECO:0000256" key="19">
    <source>
        <dbReference type="SAM" id="Phobius"/>
    </source>
</evidence>
<keyword evidence="11" id="KW-0443">Lipid metabolism</keyword>
<keyword evidence="18" id="KW-0460">Magnesium</keyword>
<evidence type="ECO:0000256" key="3">
    <source>
        <dbReference type="ARBA" id="ARBA00022475"/>
    </source>
</evidence>
<evidence type="ECO:0000256" key="9">
    <source>
        <dbReference type="ARBA" id="ARBA00022840"/>
    </source>
</evidence>
<evidence type="ECO:0000256" key="16">
    <source>
        <dbReference type="PIRSR" id="PIRSR600829-2"/>
    </source>
</evidence>
<evidence type="ECO:0000256" key="12">
    <source>
        <dbReference type="ARBA" id="ARBA00023136"/>
    </source>
</evidence>
<evidence type="ECO:0000256" key="10">
    <source>
        <dbReference type="ARBA" id="ARBA00022989"/>
    </source>
</evidence>
<dbReference type="GO" id="GO:0005886">
    <property type="term" value="C:plasma membrane"/>
    <property type="evidence" value="ECO:0007669"/>
    <property type="project" value="UniProtKB-SubCell"/>
</dbReference>
<comment type="subcellular location">
    <subcellularLocation>
        <location evidence="1">Cell membrane</location>
        <topology evidence="1">Multi-pass membrane protein</topology>
    </subcellularLocation>
</comment>
<dbReference type="GO" id="GO:0016301">
    <property type="term" value="F:kinase activity"/>
    <property type="evidence" value="ECO:0007669"/>
    <property type="project" value="UniProtKB-KW"/>
</dbReference>
<dbReference type="GO" id="GO:0046872">
    <property type="term" value="F:metal ion binding"/>
    <property type="evidence" value="ECO:0007669"/>
    <property type="project" value="UniProtKB-KW"/>
</dbReference>
<dbReference type="InterPro" id="IPR000829">
    <property type="entry name" value="DAGK"/>
</dbReference>
<keyword evidence="6 19" id="KW-0812">Transmembrane</keyword>
<feature type="transmembrane region" description="Helical" evidence="19">
    <location>
        <begin position="97"/>
        <end position="118"/>
    </location>
</feature>
<dbReference type="AlphaFoldDB" id="A0A363NVU0"/>
<evidence type="ECO:0000256" key="5">
    <source>
        <dbReference type="ARBA" id="ARBA00022679"/>
    </source>
</evidence>
<evidence type="ECO:0000256" key="17">
    <source>
        <dbReference type="PIRSR" id="PIRSR600829-3"/>
    </source>
</evidence>
<keyword evidence="14" id="KW-1208">Phospholipid metabolism</keyword>
<dbReference type="GO" id="GO:0005524">
    <property type="term" value="F:ATP binding"/>
    <property type="evidence" value="ECO:0007669"/>
    <property type="project" value="UniProtKB-KW"/>
</dbReference>
<keyword evidence="7 17" id="KW-0547">Nucleotide-binding</keyword>
<keyword evidence="18" id="KW-0479">Metal-binding</keyword>
<comment type="caution">
    <text evidence="20">The sequence shown here is derived from an EMBL/GenBank/DDBJ whole genome shotgun (WGS) entry which is preliminary data.</text>
</comment>
<protein>
    <submittedName>
        <fullName evidence="20">Diacylglycerol kinase</fullName>
    </submittedName>
</protein>
<evidence type="ECO:0000256" key="2">
    <source>
        <dbReference type="ARBA" id="ARBA00005967"/>
    </source>
</evidence>
<feature type="binding site" evidence="18">
    <location>
        <position position="77"/>
    </location>
    <ligand>
        <name>a divalent metal cation</name>
        <dbReference type="ChEBI" id="CHEBI:60240"/>
    </ligand>
</feature>
<evidence type="ECO:0000256" key="14">
    <source>
        <dbReference type="ARBA" id="ARBA00023264"/>
    </source>
</evidence>
<evidence type="ECO:0000256" key="1">
    <source>
        <dbReference type="ARBA" id="ARBA00004651"/>
    </source>
</evidence>
<proteinExistence type="inferred from homology"/>
<evidence type="ECO:0000256" key="6">
    <source>
        <dbReference type="ARBA" id="ARBA00022692"/>
    </source>
</evidence>
<keyword evidence="21" id="KW-1185">Reference proteome</keyword>
<dbReference type="InterPro" id="IPR036945">
    <property type="entry name" value="DAGK_sf"/>
</dbReference>
<dbReference type="Pfam" id="PF01219">
    <property type="entry name" value="DAGK_prokar"/>
    <property type="match status" value="1"/>
</dbReference>
<feature type="binding site" evidence="18">
    <location>
        <position position="29"/>
    </location>
    <ligand>
        <name>a divalent metal cation</name>
        <dbReference type="ChEBI" id="CHEBI:60240"/>
    </ligand>
</feature>
<feature type="binding site" evidence="17">
    <location>
        <position position="29"/>
    </location>
    <ligand>
        <name>ATP</name>
        <dbReference type="ChEBI" id="CHEBI:30616"/>
    </ligand>
</feature>
<dbReference type="CDD" id="cd14265">
    <property type="entry name" value="UDPK_IM_like"/>
    <property type="match status" value="1"/>
</dbReference>
<feature type="transmembrane region" description="Helical" evidence="19">
    <location>
        <begin position="57"/>
        <end position="76"/>
    </location>
</feature>
<keyword evidence="13" id="KW-0594">Phospholipid biosynthesis</keyword>
<sequence>MARNNFSWKDRIRSFSHAFNGLKIVGQEEHNFRIHLVAAILVIILSCLLRISRYEWLAIILSIGFVLVCELLNTAIEHIADFICQEKNPSIKKIKDIAAAAVLLSSLTALLIGLIIFIPKFLSMSSLTHLF</sequence>
<feature type="transmembrane region" description="Helical" evidence="19">
    <location>
        <begin position="32"/>
        <end position="51"/>
    </location>
</feature>
<keyword evidence="4" id="KW-0444">Lipid biosynthesis</keyword>
<evidence type="ECO:0000256" key="8">
    <source>
        <dbReference type="ARBA" id="ARBA00022777"/>
    </source>
</evidence>
<keyword evidence="5" id="KW-0808">Transferase</keyword>
<keyword evidence="12 19" id="KW-0472">Membrane</keyword>
<gene>
    <name evidence="20" type="ORF">DCO56_08190</name>
</gene>
<comment type="cofactor">
    <cofactor evidence="18">
        <name>Mg(2+)</name>
        <dbReference type="ChEBI" id="CHEBI:18420"/>
    </cofactor>
    <text evidence="18">Mn(2+), Zn(2+), Cd(2+) and Co(2+) support activity to lesser extents.</text>
</comment>
<feature type="binding site" evidence="17">
    <location>
        <position position="77"/>
    </location>
    <ligand>
        <name>ATP</name>
        <dbReference type="ChEBI" id="CHEBI:30616"/>
    </ligand>
</feature>
<evidence type="ECO:0000313" key="21">
    <source>
        <dbReference type="Proteomes" id="UP000250831"/>
    </source>
</evidence>
<evidence type="ECO:0000313" key="20">
    <source>
        <dbReference type="EMBL" id="PUV24925.1"/>
    </source>
</evidence>
<feature type="active site" description="Proton acceptor" evidence="15">
    <location>
        <position position="70"/>
    </location>
</feature>
<feature type="binding site" evidence="17">
    <location>
        <begin position="95"/>
        <end position="96"/>
    </location>
    <ligand>
        <name>ATP</name>
        <dbReference type="ChEBI" id="CHEBI:30616"/>
    </ligand>
</feature>
<keyword evidence="8 20" id="KW-0418">Kinase</keyword>
<keyword evidence="10 19" id="KW-1133">Transmembrane helix</keyword>
<evidence type="ECO:0000256" key="18">
    <source>
        <dbReference type="PIRSR" id="PIRSR600829-4"/>
    </source>
</evidence>
<reference evidence="20 21" key="1">
    <citation type="submission" date="2018-04" db="EMBL/GenBank/DDBJ databases">
        <title>Sphingobacterium sp. M46 Genome.</title>
        <authorList>
            <person name="Cheng J."/>
            <person name="Li Y."/>
        </authorList>
    </citation>
    <scope>NUCLEOTIDE SEQUENCE [LARGE SCALE GENOMIC DNA]</scope>
    <source>
        <strain evidence="20 21">M46</strain>
    </source>
</reference>
<dbReference type="PANTHER" id="PTHR34299">
    <property type="entry name" value="DIACYLGLYCEROL KINASE"/>
    <property type="match status" value="1"/>
</dbReference>
<dbReference type="Gene3D" id="1.10.287.3610">
    <property type="match status" value="1"/>
</dbReference>
<dbReference type="PANTHER" id="PTHR34299:SF1">
    <property type="entry name" value="DIACYLGLYCEROL KINASE"/>
    <property type="match status" value="1"/>
</dbReference>
<accession>A0A363NVU0</accession>
<dbReference type="EMBL" id="QCXX01000002">
    <property type="protein sequence ID" value="PUV24925.1"/>
    <property type="molecule type" value="Genomic_DNA"/>
</dbReference>
<name>A0A363NVU0_9SPHI</name>
<evidence type="ECO:0000256" key="13">
    <source>
        <dbReference type="ARBA" id="ARBA00023209"/>
    </source>
</evidence>
<dbReference type="GO" id="GO:0008654">
    <property type="term" value="P:phospholipid biosynthetic process"/>
    <property type="evidence" value="ECO:0007669"/>
    <property type="project" value="UniProtKB-KW"/>
</dbReference>
<comment type="similarity">
    <text evidence="2">Belongs to the bacterial diacylglycerol kinase family.</text>
</comment>
<organism evidence="20 21">
    <name type="scientific">Sphingobacterium athyrii</name>
    <dbReference type="NCBI Taxonomy" id="2152717"/>
    <lineage>
        <taxon>Bacteria</taxon>
        <taxon>Pseudomonadati</taxon>
        <taxon>Bacteroidota</taxon>
        <taxon>Sphingobacteriia</taxon>
        <taxon>Sphingobacteriales</taxon>
        <taxon>Sphingobacteriaceae</taxon>
        <taxon>Sphingobacterium</taxon>
    </lineage>
</organism>
<evidence type="ECO:0000256" key="7">
    <source>
        <dbReference type="ARBA" id="ARBA00022741"/>
    </source>
</evidence>